<feature type="domain" description="ABC3 transporter permease C-terminal" evidence="7">
    <location>
        <begin position="317"/>
        <end position="468"/>
    </location>
</feature>
<dbReference type="PANTHER" id="PTHR30572:SF9">
    <property type="entry name" value="ABC TRANSPORTER PERMEASE PROTEIN"/>
    <property type="match status" value="1"/>
</dbReference>
<dbReference type="PANTHER" id="PTHR30572">
    <property type="entry name" value="MEMBRANE COMPONENT OF TRANSPORTER-RELATED"/>
    <property type="match status" value="1"/>
</dbReference>
<accession>R8Q9I9</accession>
<feature type="transmembrane region" description="Helical" evidence="6">
    <location>
        <begin position="444"/>
        <end position="464"/>
    </location>
</feature>
<dbReference type="InterPro" id="IPR003838">
    <property type="entry name" value="ABC3_permease_C"/>
</dbReference>
<evidence type="ECO:0000256" key="1">
    <source>
        <dbReference type="ARBA" id="ARBA00004651"/>
    </source>
</evidence>
<feature type="transmembrane region" description="Helical" evidence="6">
    <location>
        <begin position="317"/>
        <end position="337"/>
    </location>
</feature>
<proteinExistence type="predicted"/>
<organism evidence="9 10">
    <name type="scientific">Bacillus cereus VD118</name>
    <dbReference type="NCBI Taxonomy" id="1053231"/>
    <lineage>
        <taxon>Bacteria</taxon>
        <taxon>Bacillati</taxon>
        <taxon>Bacillota</taxon>
        <taxon>Bacilli</taxon>
        <taxon>Bacillales</taxon>
        <taxon>Bacillaceae</taxon>
        <taxon>Bacillus</taxon>
        <taxon>Bacillus cereus group</taxon>
    </lineage>
</organism>
<dbReference type="AlphaFoldDB" id="R8Q9I9"/>
<gene>
    <name evidence="9" type="ORF">IIQ_05375</name>
</gene>
<evidence type="ECO:0000256" key="4">
    <source>
        <dbReference type="ARBA" id="ARBA00022989"/>
    </source>
</evidence>
<keyword evidence="5 6" id="KW-0472">Membrane</keyword>
<dbReference type="Pfam" id="PF02687">
    <property type="entry name" value="FtsX"/>
    <property type="match status" value="1"/>
</dbReference>
<dbReference type="GO" id="GO:0022857">
    <property type="term" value="F:transmembrane transporter activity"/>
    <property type="evidence" value="ECO:0007669"/>
    <property type="project" value="TreeGrafter"/>
</dbReference>
<reference evidence="9 10" key="1">
    <citation type="submission" date="2012-12" db="EMBL/GenBank/DDBJ databases">
        <title>The Genome Sequence of Bacillus cereus VD118.</title>
        <authorList>
            <consortium name="The Broad Institute Genome Sequencing Platform"/>
            <consortium name="The Broad Institute Genome Sequencing Center for Infectious Disease"/>
            <person name="Feldgarden M."/>
            <person name="Van der Auwera G.A."/>
            <person name="Mahillon J."/>
            <person name="Duprez V."/>
            <person name="Timmery S."/>
            <person name="Mattelet C."/>
            <person name="Dierick K."/>
            <person name="Sun M."/>
            <person name="Yu Z."/>
            <person name="Zhu L."/>
            <person name="Hu X."/>
            <person name="Shank E.B."/>
            <person name="Swiecicka I."/>
            <person name="Hansen B.M."/>
            <person name="Andrup L."/>
            <person name="Walker B."/>
            <person name="Young S.K."/>
            <person name="Zeng Q."/>
            <person name="Gargeya S."/>
            <person name="Fitzgerald M."/>
            <person name="Haas B."/>
            <person name="Abouelleil A."/>
            <person name="Alvarado L."/>
            <person name="Arachchi H.M."/>
            <person name="Berlin A.M."/>
            <person name="Chapman S.B."/>
            <person name="Dewar J."/>
            <person name="Goldberg J."/>
            <person name="Griggs A."/>
            <person name="Gujja S."/>
            <person name="Hansen M."/>
            <person name="Howarth C."/>
            <person name="Imamovic A."/>
            <person name="Larimer J."/>
            <person name="McCowan C."/>
            <person name="Murphy C."/>
            <person name="Neiman D."/>
            <person name="Pearson M."/>
            <person name="Priest M."/>
            <person name="Roberts A."/>
            <person name="Saif S."/>
            <person name="Shea T."/>
            <person name="Sisk P."/>
            <person name="Sykes S."/>
            <person name="Wortman J."/>
            <person name="Nusbaum C."/>
            <person name="Birren B."/>
        </authorList>
    </citation>
    <scope>NUCLEOTIDE SEQUENCE [LARGE SCALE GENOMIC DNA]</scope>
    <source>
        <strain evidence="9 10">VD118</strain>
    </source>
</reference>
<evidence type="ECO:0000256" key="6">
    <source>
        <dbReference type="SAM" id="Phobius"/>
    </source>
</evidence>
<evidence type="ECO:0000256" key="2">
    <source>
        <dbReference type="ARBA" id="ARBA00022475"/>
    </source>
</evidence>
<evidence type="ECO:0000313" key="10">
    <source>
        <dbReference type="Proteomes" id="UP000014019"/>
    </source>
</evidence>
<evidence type="ECO:0000313" key="9">
    <source>
        <dbReference type="EMBL" id="EOP67422.1"/>
    </source>
</evidence>
<sequence>MNFIKRALLSVKARKGRTFITLIIFMIICNLVLAGFAIRSATEKANDLARQKLGSEVTLQLDMDKLMQKMQKDPKGEVPATLTEQMAEKLAKLDHVKSYNYISNTFVVADGFKPFNTSISSQKQDSGNRVVSGGPPDFSDPDIAMDGVLHGELLASFKDGTNKIVEGRQITKDDADKQVVVIEKHLAEKNNLKVGSKVKVKSVDDKTSSEFEVVGIYETSGSGQKPMGMDMPMLDPYNKMYIPYKASLKLTPKFGDQEPGISQVVYYLDDPKNTEVFKMAAKQQNIDFDTFKLDAKDAAYKKMMGPIENVASFSKTVVYIVVIAGAVILGLIVLLSIKERRYEMGVLLSIGERKGKLIGQFLVEILLIGLLAFVLSIFTGNVLSQKVGDSLLQKEIAVSKQQEKEQPKQEMIQVIGPGGPQENINVDAIDHIDVRATADDIRNLGLVGLIIAILATVIPSLSILRLHPKTILTKNE</sequence>
<dbReference type="EMBL" id="AHEZ01000054">
    <property type="protein sequence ID" value="EOP67422.1"/>
    <property type="molecule type" value="Genomic_DNA"/>
</dbReference>
<name>R8Q9I9_BACCE</name>
<protein>
    <submittedName>
        <fullName evidence="9">Uncharacterized protein</fullName>
    </submittedName>
</protein>
<evidence type="ECO:0000256" key="5">
    <source>
        <dbReference type="ARBA" id="ARBA00023136"/>
    </source>
</evidence>
<dbReference type="GO" id="GO:0005886">
    <property type="term" value="C:plasma membrane"/>
    <property type="evidence" value="ECO:0007669"/>
    <property type="project" value="UniProtKB-SubCell"/>
</dbReference>
<feature type="transmembrane region" description="Helical" evidence="6">
    <location>
        <begin position="357"/>
        <end position="378"/>
    </location>
</feature>
<evidence type="ECO:0000259" key="7">
    <source>
        <dbReference type="Pfam" id="PF02687"/>
    </source>
</evidence>
<keyword evidence="4 6" id="KW-1133">Transmembrane helix</keyword>
<dbReference type="Pfam" id="PF12704">
    <property type="entry name" value="MacB_PCD"/>
    <property type="match status" value="1"/>
</dbReference>
<evidence type="ECO:0000259" key="8">
    <source>
        <dbReference type="Pfam" id="PF12704"/>
    </source>
</evidence>
<comment type="subcellular location">
    <subcellularLocation>
        <location evidence="1">Cell membrane</location>
        <topology evidence="1">Multi-pass membrane protein</topology>
    </subcellularLocation>
</comment>
<keyword evidence="3 6" id="KW-0812">Transmembrane</keyword>
<feature type="transmembrane region" description="Helical" evidence="6">
    <location>
        <begin position="20"/>
        <end position="38"/>
    </location>
</feature>
<comment type="caution">
    <text evidence="9">The sequence shown here is derived from an EMBL/GenBank/DDBJ whole genome shotgun (WGS) entry which is preliminary data.</text>
</comment>
<dbReference type="PATRIC" id="fig|1053231.3.peg.3782"/>
<dbReference type="InterPro" id="IPR025857">
    <property type="entry name" value="MacB_PCD"/>
</dbReference>
<keyword evidence="2" id="KW-1003">Cell membrane</keyword>
<dbReference type="Proteomes" id="UP000014019">
    <property type="component" value="Unassembled WGS sequence"/>
</dbReference>
<dbReference type="HOGENOM" id="CLU_039499_1_1_9"/>
<feature type="domain" description="MacB-like periplasmic core" evidence="8">
    <location>
        <begin position="75"/>
        <end position="282"/>
    </location>
</feature>
<evidence type="ECO:0000256" key="3">
    <source>
        <dbReference type="ARBA" id="ARBA00022692"/>
    </source>
</evidence>
<dbReference type="InterPro" id="IPR050250">
    <property type="entry name" value="Macrolide_Exporter_MacB"/>
</dbReference>